<keyword evidence="2" id="KW-0511">Multifunctional enzyme</keyword>
<dbReference type="InterPro" id="IPR049900">
    <property type="entry name" value="PKS_mFAS_DH"/>
</dbReference>
<dbReference type="Pfam" id="PF21089">
    <property type="entry name" value="PKS_DH_N"/>
    <property type="match status" value="1"/>
</dbReference>
<dbReference type="PROSITE" id="PS52019">
    <property type="entry name" value="PKS_MFAS_DH"/>
    <property type="match status" value="1"/>
</dbReference>
<dbReference type="Pfam" id="PF14765">
    <property type="entry name" value="PS-DH"/>
    <property type="match status" value="1"/>
</dbReference>
<reference evidence="5 6" key="1">
    <citation type="journal article" date="2020" name="Int. J. Syst. Evol. Microbiol.">
        <title>Reclassification of Streptomyces castelarensis and Streptomyces sporoclivatus as later heterotypic synonyms of Streptomyces antimycoticus.</title>
        <authorList>
            <person name="Komaki H."/>
            <person name="Tamura T."/>
        </authorList>
    </citation>
    <scope>NUCLEOTIDE SEQUENCE [LARGE SCALE GENOMIC DNA]</scope>
    <source>
        <strain evidence="5 6">NBRC 13459</strain>
    </source>
</reference>
<dbReference type="InterPro" id="IPR050091">
    <property type="entry name" value="PKS_NRPS_Biosynth_Enz"/>
</dbReference>
<dbReference type="InterPro" id="IPR020807">
    <property type="entry name" value="PKS_DH"/>
</dbReference>
<dbReference type="SMART" id="SM00826">
    <property type="entry name" value="PKS_DH"/>
    <property type="match status" value="1"/>
</dbReference>
<dbReference type="EMBL" id="BJHW01000001">
    <property type="protein sequence ID" value="GDY50045.1"/>
    <property type="molecule type" value="Genomic_DNA"/>
</dbReference>
<keyword evidence="6" id="KW-1185">Reference proteome</keyword>
<evidence type="ECO:0000313" key="5">
    <source>
        <dbReference type="EMBL" id="GDY50045.1"/>
    </source>
</evidence>
<organism evidence="5 6">
    <name type="scientific">Streptomyces violaceusniger</name>
    <dbReference type="NCBI Taxonomy" id="68280"/>
    <lineage>
        <taxon>Bacteria</taxon>
        <taxon>Bacillati</taxon>
        <taxon>Actinomycetota</taxon>
        <taxon>Actinomycetes</taxon>
        <taxon>Kitasatosporales</taxon>
        <taxon>Streptomycetaceae</taxon>
        <taxon>Streptomyces</taxon>
        <taxon>Streptomyces violaceusniger group</taxon>
    </lineage>
</organism>
<accession>A0A4D4KMB1</accession>
<dbReference type="PANTHER" id="PTHR43775">
    <property type="entry name" value="FATTY ACID SYNTHASE"/>
    <property type="match status" value="1"/>
</dbReference>
<dbReference type="InterPro" id="IPR049552">
    <property type="entry name" value="PKS_DH_N"/>
</dbReference>
<feature type="region of interest" description="N-terminal hotdog fold" evidence="3">
    <location>
        <begin position="11"/>
        <end position="133"/>
    </location>
</feature>
<evidence type="ECO:0000256" key="1">
    <source>
        <dbReference type="ARBA" id="ARBA00022679"/>
    </source>
</evidence>
<dbReference type="GO" id="GO:0004312">
    <property type="term" value="F:fatty acid synthase activity"/>
    <property type="evidence" value="ECO:0007669"/>
    <property type="project" value="TreeGrafter"/>
</dbReference>
<name>A0A4D4KMB1_STRVO</name>
<dbReference type="Proteomes" id="UP000301309">
    <property type="component" value="Unassembled WGS sequence"/>
</dbReference>
<sequence>MSTVGLAGAEHGLLGAVLEVAETGDTVLTGSLSIDSHPWLVDHTVLGSVMFPGAGFVEMVLRAADEADCGRIEELTLHTPLVFEGHERVDVQVAVGGDRAGRREVTVHSRAAGTSTAWVLHATATVAREPAPAPPGWEAWPPPGAVEADLGDFYDALAADGLRYGPMFQGVRRVWREGEVRYAEIALPEGASPRASCSIPSCWTRHCR</sequence>
<dbReference type="PANTHER" id="PTHR43775:SF51">
    <property type="entry name" value="INACTIVE PHENOLPHTHIOCEROL SYNTHESIS POLYKETIDE SYNTHASE TYPE I PKS1-RELATED"/>
    <property type="match status" value="1"/>
</dbReference>
<comment type="caution">
    <text evidence="5">The sequence shown here is derived from an EMBL/GenBank/DDBJ whole genome shotgun (WGS) entry which is preliminary data.</text>
</comment>
<comment type="caution">
    <text evidence="3">Lacks conserved residue(s) required for the propagation of feature annotation.</text>
</comment>
<evidence type="ECO:0000256" key="3">
    <source>
        <dbReference type="PROSITE-ProRule" id="PRU01363"/>
    </source>
</evidence>
<dbReference type="InterPro" id="IPR049551">
    <property type="entry name" value="PKS_DH_C"/>
</dbReference>
<evidence type="ECO:0000313" key="6">
    <source>
        <dbReference type="Proteomes" id="UP000301309"/>
    </source>
</evidence>
<feature type="region of interest" description="C-terminal hotdog fold" evidence="3">
    <location>
        <begin position="145"/>
        <end position="208"/>
    </location>
</feature>
<proteinExistence type="predicted"/>
<feature type="domain" description="PKS/mFAS DH" evidence="4">
    <location>
        <begin position="11"/>
        <end position="208"/>
    </location>
</feature>
<dbReference type="Gene3D" id="3.10.129.110">
    <property type="entry name" value="Polyketide synthase dehydratase"/>
    <property type="match status" value="1"/>
</dbReference>
<dbReference type="AlphaFoldDB" id="A0A4D4KMB1"/>
<evidence type="ECO:0000259" key="4">
    <source>
        <dbReference type="PROSITE" id="PS52019"/>
    </source>
</evidence>
<gene>
    <name evidence="5" type="ORF">SVIO_006680</name>
</gene>
<keyword evidence="1" id="KW-0808">Transferase</keyword>
<dbReference type="GO" id="GO:0006633">
    <property type="term" value="P:fatty acid biosynthetic process"/>
    <property type="evidence" value="ECO:0007669"/>
    <property type="project" value="TreeGrafter"/>
</dbReference>
<evidence type="ECO:0000256" key="2">
    <source>
        <dbReference type="ARBA" id="ARBA00023268"/>
    </source>
</evidence>
<dbReference type="InterPro" id="IPR042104">
    <property type="entry name" value="PKS_dehydratase_sf"/>
</dbReference>
<protein>
    <recommendedName>
        <fullName evidence="4">PKS/mFAS DH domain-containing protein</fullName>
    </recommendedName>
</protein>